<dbReference type="Proteomes" id="UP001148629">
    <property type="component" value="Unassembled WGS sequence"/>
</dbReference>
<keyword evidence="2" id="KW-1185">Reference proteome</keyword>
<sequence>MSALQNVVICLIVFTTRVCAELVAIDMPDYNPFRLFIPLSSACQLLRHIIITAAAAHMSNVLDPPSNIVPSHILGTRQHTSEASRRALEDALSAKQQALQLLRLEIQNSSPVVSDTLLIAVQFLIAVELIESGKHGWKAHLEGTARILGQLPPIDGDYKVLRDFIISDCYICYIFASTFTKELIESSSYSHTAQSSSIIRYAAHNSYICCPAEILQILLAAAQLSNEEVDDDASKDRATEQGMKLMTDAMSFDIHTWANDIETIPRGRQVTELESRTHAGLAHQRACCLYILYAVPSIRDFLPPDIEETLERDLAVHLLAISDEDPNFKTAFWPTFVAGAQARDPDRRASMMARMQRQAVLFPWGFVYTAIDTLRFIWDQESDGGSKRNWLQILQDPDVNFLLV</sequence>
<comment type="caution">
    <text evidence="1">The sequence shown here is derived from an EMBL/GenBank/DDBJ whole genome shotgun (WGS) entry which is preliminary data.</text>
</comment>
<protein>
    <submittedName>
        <fullName evidence="1">Uncharacterized protein</fullName>
    </submittedName>
</protein>
<evidence type="ECO:0000313" key="1">
    <source>
        <dbReference type="EMBL" id="KAJ3531535.1"/>
    </source>
</evidence>
<proteinExistence type="predicted"/>
<evidence type="ECO:0000313" key="2">
    <source>
        <dbReference type="Proteomes" id="UP001148629"/>
    </source>
</evidence>
<accession>A0ACC1S3W6</accession>
<gene>
    <name evidence="1" type="ORF">NM208_g8834</name>
</gene>
<organism evidence="1 2">
    <name type="scientific">Fusarium decemcellulare</name>
    <dbReference type="NCBI Taxonomy" id="57161"/>
    <lineage>
        <taxon>Eukaryota</taxon>
        <taxon>Fungi</taxon>
        <taxon>Dikarya</taxon>
        <taxon>Ascomycota</taxon>
        <taxon>Pezizomycotina</taxon>
        <taxon>Sordariomycetes</taxon>
        <taxon>Hypocreomycetidae</taxon>
        <taxon>Hypocreales</taxon>
        <taxon>Nectriaceae</taxon>
        <taxon>Fusarium</taxon>
        <taxon>Fusarium decemcellulare species complex</taxon>
    </lineage>
</organism>
<dbReference type="EMBL" id="JANRMS010001053">
    <property type="protein sequence ID" value="KAJ3531535.1"/>
    <property type="molecule type" value="Genomic_DNA"/>
</dbReference>
<reference evidence="1" key="1">
    <citation type="submission" date="2022-08" db="EMBL/GenBank/DDBJ databases">
        <title>Genome Sequence of Fusarium decemcellulare.</title>
        <authorList>
            <person name="Buettner E."/>
        </authorList>
    </citation>
    <scope>NUCLEOTIDE SEQUENCE</scope>
    <source>
        <strain evidence="1">Babe19</strain>
    </source>
</reference>
<name>A0ACC1S3W6_9HYPO</name>